<dbReference type="Gene3D" id="1.10.357.10">
    <property type="entry name" value="Tetracycline Repressor, domain 2"/>
    <property type="match status" value="1"/>
</dbReference>
<reference evidence="5 6" key="2">
    <citation type="submission" date="2018-06" db="EMBL/GenBank/DDBJ databases">
        <title>Sequencing of bacterial isolates from soil warming experiment in Harvard Forest, Massachusetts, USA.</title>
        <authorList>
            <person name="Deangelis K.PhD."/>
        </authorList>
    </citation>
    <scope>NUCLEOTIDE SEQUENCE [LARGE SCALE GENOMIC DNA]</scope>
    <source>
        <strain evidence="5 6">GAS496</strain>
    </source>
</reference>
<dbReference type="PANTHER" id="PTHR30055">
    <property type="entry name" value="HTH-TYPE TRANSCRIPTIONAL REGULATOR RUTR"/>
    <property type="match status" value="1"/>
</dbReference>
<dbReference type="GO" id="GO:0000976">
    <property type="term" value="F:transcription cis-regulatory region binding"/>
    <property type="evidence" value="ECO:0007669"/>
    <property type="project" value="TreeGrafter"/>
</dbReference>
<evidence type="ECO:0000256" key="2">
    <source>
        <dbReference type="PROSITE-ProRule" id="PRU00335"/>
    </source>
</evidence>
<protein>
    <submittedName>
        <fullName evidence="5">TetR family transcriptional regulator</fullName>
    </submittedName>
</protein>
<evidence type="ECO:0000259" key="4">
    <source>
        <dbReference type="PROSITE" id="PS50977"/>
    </source>
</evidence>
<proteinExistence type="predicted"/>
<name>A0A318HXX4_9MYCO</name>
<dbReference type="Pfam" id="PF00440">
    <property type="entry name" value="TetR_N"/>
    <property type="match status" value="1"/>
</dbReference>
<dbReference type="PRINTS" id="PR00455">
    <property type="entry name" value="HTHTETR"/>
</dbReference>
<evidence type="ECO:0000256" key="1">
    <source>
        <dbReference type="ARBA" id="ARBA00023125"/>
    </source>
</evidence>
<reference evidence="6" key="1">
    <citation type="submission" date="2018-05" db="EMBL/GenBank/DDBJ databases">
        <authorList>
            <person name="Deangelis K."/>
            <person name="Huntemann M."/>
            <person name="Clum A."/>
            <person name="Pillay M."/>
            <person name="Palaniappan K."/>
            <person name="Varghese N."/>
            <person name="Mikhailova N."/>
            <person name="Stamatis D."/>
            <person name="Reddy T."/>
            <person name="Daum C."/>
            <person name="Shapiro N."/>
            <person name="Ivanova N."/>
            <person name="Kyrpides N."/>
            <person name="Woyke T."/>
        </authorList>
    </citation>
    <scope>NUCLEOTIDE SEQUENCE [LARGE SCALE GENOMIC DNA]</scope>
    <source>
        <strain evidence="6">GAS496</strain>
    </source>
</reference>
<feature type="DNA-binding region" description="H-T-H motif" evidence="2">
    <location>
        <begin position="55"/>
        <end position="74"/>
    </location>
</feature>
<dbReference type="InterPro" id="IPR009057">
    <property type="entry name" value="Homeodomain-like_sf"/>
</dbReference>
<sequence length="220" mass="24345">MYRERIDGQRPQPTHFAGPVGATGQRPLRRRVHTREILLTSAEQLFIERGYAQVSVSDICGAAGFTRGAFYSSFADKDDLMLALFDQHAGERLERLRAMLTDAPARNADEWAQSLLAVTPQDRGWILLFLEFRLLAVRQPELAAKIDHHDEVVTAALADILGQQPWASRFPAPQLAKFLLAAREGILARTVRDDGSAPDMVRAVIAVATKAFAALNTDPE</sequence>
<dbReference type="RefSeq" id="WP_181428131.1">
    <property type="nucleotide sequence ID" value="NZ_QJJU01000004.1"/>
</dbReference>
<organism evidence="5 6">
    <name type="scientific">Mycolicibacterium moriokaense</name>
    <dbReference type="NCBI Taxonomy" id="39691"/>
    <lineage>
        <taxon>Bacteria</taxon>
        <taxon>Bacillati</taxon>
        <taxon>Actinomycetota</taxon>
        <taxon>Actinomycetes</taxon>
        <taxon>Mycobacteriales</taxon>
        <taxon>Mycobacteriaceae</taxon>
        <taxon>Mycolicibacterium</taxon>
    </lineage>
</organism>
<dbReference type="PROSITE" id="PS50977">
    <property type="entry name" value="HTH_TETR_2"/>
    <property type="match status" value="1"/>
</dbReference>
<dbReference type="InterPro" id="IPR050109">
    <property type="entry name" value="HTH-type_TetR-like_transc_reg"/>
</dbReference>
<dbReference type="AlphaFoldDB" id="A0A318HXX4"/>
<dbReference type="EMBL" id="QJJU01000004">
    <property type="protein sequence ID" value="PXX10330.1"/>
    <property type="molecule type" value="Genomic_DNA"/>
</dbReference>
<accession>A0A318HXX4</accession>
<comment type="caution">
    <text evidence="5">The sequence shown here is derived from an EMBL/GenBank/DDBJ whole genome shotgun (WGS) entry which is preliminary data.</text>
</comment>
<gene>
    <name evidence="5" type="ORF">C8E89_104126</name>
</gene>
<dbReference type="InterPro" id="IPR001647">
    <property type="entry name" value="HTH_TetR"/>
</dbReference>
<keyword evidence="6" id="KW-1185">Reference proteome</keyword>
<evidence type="ECO:0000256" key="3">
    <source>
        <dbReference type="SAM" id="MobiDB-lite"/>
    </source>
</evidence>
<evidence type="ECO:0000313" key="5">
    <source>
        <dbReference type="EMBL" id="PXX10330.1"/>
    </source>
</evidence>
<dbReference type="SUPFAM" id="SSF46689">
    <property type="entry name" value="Homeodomain-like"/>
    <property type="match status" value="1"/>
</dbReference>
<keyword evidence="1 2" id="KW-0238">DNA-binding</keyword>
<dbReference type="GO" id="GO:0003700">
    <property type="term" value="F:DNA-binding transcription factor activity"/>
    <property type="evidence" value="ECO:0007669"/>
    <property type="project" value="TreeGrafter"/>
</dbReference>
<feature type="domain" description="HTH tetR-type" evidence="4">
    <location>
        <begin position="32"/>
        <end position="92"/>
    </location>
</feature>
<dbReference type="InterPro" id="IPR036271">
    <property type="entry name" value="Tet_transcr_reg_TetR-rel_C_sf"/>
</dbReference>
<dbReference type="Proteomes" id="UP000247781">
    <property type="component" value="Unassembled WGS sequence"/>
</dbReference>
<dbReference type="SUPFAM" id="SSF48498">
    <property type="entry name" value="Tetracyclin repressor-like, C-terminal domain"/>
    <property type="match status" value="1"/>
</dbReference>
<dbReference type="PANTHER" id="PTHR30055:SF241">
    <property type="entry name" value="TRANSCRIPTIONAL REGULATORY PROTEIN"/>
    <property type="match status" value="1"/>
</dbReference>
<evidence type="ECO:0000313" key="6">
    <source>
        <dbReference type="Proteomes" id="UP000247781"/>
    </source>
</evidence>
<feature type="region of interest" description="Disordered" evidence="3">
    <location>
        <begin position="1"/>
        <end position="25"/>
    </location>
</feature>